<organism evidence="2 3">
    <name type="scientific">Infirmifilum lucidum</name>
    <dbReference type="NCBI Taxonomy" id="2776706"/>
    <lineage>
        <taxon>Archaea</taxon>
        <taxon>Thermoproteota</taxon>
        <taxon>Thermoprotei</taxon>
        <taxon>Thermofilales</taxon>
        <taxon>Thermofilaceae</taxon>
        <taxon>Infirmifilum</taxon>
    </lineage>
</organism>
<dbReference type="Gene3D" id="1.20.120.330">
    <property type="entry name" value="Nucleotidyltransferases domain 2"/>
    <property type="match status" value="1"/>
</dbReference>
<dbReference type="InParanoid" id="A0A7L9FHS8"/>
<name>A0A7L9FHS8_9CREN</name>
<evidence type="ECO:0000313" key="3">
    <source>
        <dbReference type="Proteomes" id="UP000594121"/>
    </source>
</evidence>
<keyword evidence="3" id="KW-1185">Reference proteome</keyword>
<dbReference type="InterPro" id="IPR007842">
    <property type="entry name" value="HEPN_dom"/>
</dbReference>
<reference evidence="2 3" key="1">
    <citation type="submission" date="2020-10" db="EMBL/GenBank/DDBJ databases">
        <title>Thermofilum lucidum 3507LT sp. nov. a novel member of Thermofilaceae family isolated from Chile hot spring, and proposal of description order Thermofilales.</title>
        <authorList>
            <person name="Zayulina K.S."/>
            <person name="Elcheninov A.G."/>
            <person name="Toshchakov S.V."/>
            <person name="Kublanov I.V."/>
        </authorList>
    </citation>
    <scope>NUCLEOTIDE SEQUENCE [LARGE SCALE GENOMIC DNA]</scope>
    <source>
        <strain evidence="2 3">3507LT</strain>
    </source>
</reference>
<dbReference type="KEGG" id="thel:IG193_01750"/>
<dbReference type="PROSITE" id="PS50910">
    <property type="entry name" value="HEPN"/>
    <property type="match status" value="1"/>
</dbReference>
<dbReference type="RefSeq" id="WP_192819183.1">
    <property type="nucleotide sequence ID" value="NZ_CP062310.1"/>
</dbReference>
<dbReference type="AlphaFoldDB" id="A0A7L9FHS8"/>
<dbReference type="SMART" id="SM00748">
    <property type="entry name" value="HEPN"/>
    <property type="match status" value="1"/>
</dbReference>
<dbReference type="EMBL" id="CP062310">
    <property type="protein sequence ID" value="QOJ79211.1"/>
    <property type="molecule type" value="Genomic_DNA"/>
</dbReference>
<dbReference type="SUPFAM" id="SSF81593">
    <property type="entry name" value="Nucleotidyltransferase substrate binding subunit/domain"/>
    <property type="match status" value="1"/>
</dbReference>
<dbReference type="Proteomes" id="UP000594121">
    <property type="component" value="Chromosome"/>
</dbReference>
<dbReference type="Pfam" id="PF05168">
    <property type="entry name" value="HEPN"/>
    <property type="match status" value="1"/>
</dbReference>
<protein>
    <submittedName>
        <fullName evidence="2">HEPN domain-containing protein</fullName>
    </submittedName>
</protein>
<accession>A0A7L9FHS8</accession>
<sequence>MGRREEYEYLVERSKRFYETALMQIERGFYDLACFSLEQSLQLYLKASLLMLGVDFPRTHSVRRLLELIREVTDDNKIAELLSKFSVELGVLEDAYITSRYVARSYTADEVERVRRTVEEVVSVVGGVARERSKA</sequence>
<evidence type="ECO:0000259" key="1">
    <source>
        <dbReference type="PROSITE" id="PS50910"/>
    </source>
</evidence>
<proteinExistence type="predicted"/>
<dbReference type="GeneID" id="59148580"/>
<evidence type="ECO:0000313" key="2">
    <source>
        <dbReference type="EMBL" id="QOJ79211.1"/>
    </source>
</evidence>
<gene>
    <name evidence="2" type="ORF">IG193_01750</name>
</gene>
<feature type="domain" description="HEPN" evidence="1">
    <location>
        <begin position="11"/>
        <end position="128"/>
    </location>
</feature>